<gene>
    <name evidence="1" type="ORF">JDV02_009180</name>
</gene>
<reference evidence="1" key="1">
    <citation type="submission" date="2021-11" db="EMBL/GenBank/DDBJ databases">
        <title>Purpureocillium_takamizusanense_genome.</title>
        <authorList>
            <person name="Nguyen N.-H."/>
        </authorList>
    </citation>
    <scope>NUCLEOTIDE SEQUENCE</scope>
    <source>
        <strain evidence="1">PT3</strain>
    </source>
</reference>
<protein>
    <recommendedName>
        <fullName evidence="3">Methyltransferase domain-containing protein</fullName>
    </recommendedName>
</protein>
<evidence type="ECO:0000313" key="1">
    <source>
        <dbReference type="EMBL" id="UNI23354.1"/>
    </source>
</evidence>
<accession>A0A9Q8QRC2</accession>
<dbReference type="Gene3D" id="3.40.50.150">
    <property type="entry name" value="Vaccinia Virus protein VP39"/>
    <property type="match status" value="1"/>
</dbReference>
<evidence type="ECO:0000313" key="2">
    <source>
        <dbReference type="Proteomes" id="UP000829364"/>
    </source>
</evidence>
<dbReference type="Proteomes" id="UP000829364">
    <property type="component" value="Chromosome 9"/>
</dbReference>
<dbReference type="CDD" id="cd02440">
    <property type="entry name" value="AdoMet_MTases"/>
    <property type="match status" value="1"/>
</dbReference>
<proteinExistence type="predicted"/>
<dbReference type="OrthoDB" id="8300214at2759"/>
<keyword evidence="2" id="KW-1185">Reference proteome</keyword>
<sequence length="310" mass="33526">MADLQPTTLDELLSCYPAKPSKAAVAKFVHRLALSKAWGVAQGPKRLLDIGCGQGECSLVMASSLGPTGHVTGIDVAPPDYGSPFTIGQAQECILKSALGSRIDFRRGDAEAVLNPAGDAHDDSRASAAAPFDAAILCHSLWYFDSAEDIRHLFSLLAKARVPQIYLAEWKGEATHVQQEPHSLAARTQAFLHSQKPTGRPWSVVEANVRAAFPAADILQMAEAVGWRTASKGDVAAPTDMMDGHWEARYVVSDKFKSSFEAEDSLSAEAKEKLDMYVEMVKHNAAIVERSSFTKVECMDVTWAVLQLAA</sequence>
<name>A0A9Q8QRC2_9HYPO</name>
<dbReference type="Pfam" id="PF13489">
    <property type="entry name" value="Methyltransf_23"/>
    <property type="match status" value="1"/>
</dbReference>
<organism evidence="1 2">
    <name type="scientific">Purpureocillium takamizusanense</name>
    <dbReference type="NCBI Taxonomy" id="2060973"/>
    <lineage>
        <taxon>Eukaryota</taxon>
        <taxon>Fungi</taxon>
        <taxon>Dikarya</taxon>
        <taxon>Ascomycota</taxon>
        <taxon>Pezizomycotina</taxon>
        <taxon>Sordariomycetes</taxon>
        <taxon>Hypocreomycetidae</taxon>
        <taxon>Hypocreales</taxon>
        <taxon>Ophiocordycipitaceae</taxon>
        <taxon>Purpureocillium</taxon>
    </lineage>
</organism>
<dbReference type="KEGG" id="ptkz:JDV02_009180"/>
<dbReference type="EMBL" id="CP086362">
    <property type="protein sequence ID" value="UNI23354.1"/>
    <property type="molecule type" value="Genomic_DNA"/>
</dbReference>
<dbReference type="GeneID" id="72071125"/>
<dbReference type="AlphaFoldDB" id="A0A9Q8QRC2"/>
<dbReference type="InterPro" id="IPR029063">
    <property type="entry name" value="SAM-dependent_MTases_sf"/>
</dbReference>
<dbReference type="RefSeq" id="XP_047846835.1">
    <property type="nucleotide sequence ID" value="XM_047990826.1"/>
</dbReference>
<dbReference type="SUPFAM" id="SSF53335">
    <property type="entry name" value="S-adenosyl-L-methionine-dependent methyltransferases"/>
    <property type="match status" value="1"/>
</dbReference>
<evidence type="ECO:0008006" key="3">
    <source>
        <dbReference type="Google" id="ProtNLM"/>
    </source>
</evidence>